<dbReference type="AlphaFoldDB" id="A0A0A2R414"/>
<dbReference type="GO" id="GO:0003887">
    <property type="term" value="F:DNA-directed DNA polymerase activity"/>
    <property type="evidence" value="ECO:0007669"/>
    <property type="project" value="UniProtKB-KW"/>
</dbReference>
<keyword evidence="1" id="KW-0808">Transferase</keyword>
<protein>
    <recommendedName>
        <fullName evidence="1">DNA polymerase III subunit psi</fullName>
    </recommendedName>
</protein>
<reference evidence="3" key="2">
    <citation type="submission" date="2017-12" db="EMBL/GenBank/DDBJ databases">
        <title>Genome sequencing and analysis.</title>
        <authorList>
            <person name="Huang Y.-T."/>
        </authorList>
    </citation>
    <scope>NUCLEOTIDE SEQUENCE</scope>
    <source>
        <strain evidence="3">VGH116</strain>
    </source>
</reference>
<keyword evidence="1" id="KW-0239">DNA-directed DNA polymerase</keyword>
<dbReference type="RefSeq" id="WP_032099229.1">
    <property type="nucleotide sequence ID" value="NZ_ABMOGV020000007.1"/>
</dbReference>
<accession>A0A0A2R414</accession>
<dbReference type="Proteomes" id="UP001182247">
    <property type="component" value="Unassembled WGS sequence"/>
</dbReference>
<dbReference type="EMBL" id="ABKJEP030000051">
    <property type="protein sequence ID" value="EMO9457668.1"/>
    <property type="molecule type" value="Genomic_DNA"/>
</dbReference>
<dbReference type="SUPFAM" id="SSF102220">
    <property type="entry name" value="DNA polymerase III psi subunit"/>
    <property type="match status" value="1"/>
</dbReference>
<evidence type="ECO:0000313" key="6">
    <source>
        <dbReference type="Proteomes" id="UP000286908"/>
    </source>
</evidence>
<reference evidence="2" key="4">
    <citation type="submission" date="2024-02" db="EMBL/GenBank/DDBJ databases">
        <authorList>
            <consortium name="Clinical and Environmental Microbiology Branch: Whole genome sequencing antimicrobial resistance pathogens in the healthcare setting"/>
        </authorList>
    </citation>
    <scope>NUCLEOTIDE SEQUENCE</scope>
    <source>
        <strain evidence="2">2023KU-00017</strain>
    </source>
</reference>
<comment type="caution">
    <text evidence="5">The sequence shown here is derived from an EMBL/GenBank/DDBJ whole genome shotgun (WGS) entry which is preliminary data.</text>
</comment>
<dbReference type="OrthoDB" id="5682636at2"/>
<dbReference type="PIRSF" id="PIRSF029225">
    <property type="entry name" value="DNA_pol_III_psi"/>
    <property type="match status" value="1"/>
</dbReference>
<dbReference type="STRING" id="582.AL531_17570"/>
<evidence type="ECO:0000313" key="3">
    <source>
        <dbReference type="EMBL" id="MBE8613588.1"/>
    </source>
</evidence>
<dbReference type="Pfam" id="PF03603">
    <property type="entry name" value="DNA_III_psi"/>
    <property type="match status" value="1"/>
</dbReference>
<comment type="function">
    <text evidence="1">Part of the beta sliding clamp loading complex, which hydrolyzes ATP to load the beta clamp onto primed DNA to form the DNA replication pre-initiation complex. DNA polymerase III is a complex, multichain enzyme responsible for most of the replicative synthesis in bacteria. This DNA polymerase also exhibits 3' to 5' exonuclease activity.</text>
</comment>
<proteinExistence type="predicted"/>
<keyword evidence="1" id="KW-0235">DNA replication</keyword>
<evidence type="ECO:0000256" key="1">
    <source>
        <dbReference type="PIRNR" id="PIRNR029225"/>
    </source>
</evidence>
<dbReference type="EMBL" id="NRQY01000001">
    <property type="protein sequence ID" value="RUT66941.1"/>
    <property type="molecule type" value="Genomic_DNA"/>
</dbReference>
<keyword evidence="1" id="KW-0548">Nucleotidyltransferase</keyword>
<gene>
    <name evidence="5" type="ORF">CKG00_11515</name>
    <name evidence="3" type="ORF">CYG68_14425</name>
    <name evidence="4" type="ORF">OSC06_19585</name>
    <name evidence="2" type="ORF">PN925_003065</name>
</gene>
<dbReference type="Proteomes" id="UP000286908">
    <property type="component" value="Unassembled WGS sequence"/>
</dbReference>
<dbReference type="Proteomes" id="UP000650477">
    <property type="component" value="Unassembled WGS sequence"/>
</dbReference>
<reference evidence="5 6" key="1">
    <citation type="submission" date="2017-08" db="EMBL/GenBank/DDBJ databases">
        <title>Draft genome sequence of pheromone producing symbiont Morganella morganii, of the female New Zealand grass grub Costelytra giveni.</title>
        <authorList>
            <person name="Laugraud A."/>
            <person name="Young S.D."/>
            <person name="Hurst M.H."/>
        </authorList>
    </citation>
    <scope>NUCLEOTIDE SEQUENCE [LARGE SCALE GENOMIC DNA]</scope>
    <source>
        <strain evidence="5 6">MMsCG</strain>
    </source>
</reference>
<evidence type="ECO:0000313" key="4">
    <source>
        <dbReference type="EMBL" id="MDS0900161.1"/>
    </source>
</evidence>
<dbReference type="EMBL" id="JAPKIY010000049">
    <property type="protein sequence ID" value="MDS0900161.1"/>
    <property type="molecule type" value="Genomic_DNA"/>
</dbReference>
<dbReference type="EMBL" id="PKLF01000012">
    <property type="protein sequence ID" value="MBE8613588.1"/>
    <property type="molecule type" value="Genomic_DNA"/>
</dbReference>
<sequence length="136" mass="15359">MTRRDRMLAQMGITQWTLRQPQRLKGELSVQIPASARLLIITDEQADLTCDLLSDIFRSLNITADDVYCITPDNVQSIPAQTNCLCWLPGTEAELPDSLPSLHSPRLADLYQDAQAKRGLWTQIYHYDQTVTAASR</sequence>
<evidence type="ECO:0000313" key="2">
    <source>
        <dbReference type="EMBL" id="EMO9457668.1"/>
    </source>
</evidence>
<dbReference type="GO" id="GO:0008408">
    <property type="term" value="F:3'-5' exonuclease activity"/>
    <property type="evidence" value="ECO:0007669"/>
    <property type="project" value="InterPro"/>
</dbReference>
<reference evidence="4" key="3">
    <citation type="submission" date="2023-02" db="EMBL/GenBank/DDBJ databases">
        <title>Detection, antimicrobial susceptibility and genomic characterization of NDM-producing species of Morganellaceae, Yersiniaceae, and Enterobacteriaceae other than Klebsiella.</title>
        <authorList>
            <person name="Camargo C.H."/>
            <person name="Sacchi C.T."/>
            <person name="Campos K.R."/>
        </authorList>
    </citation>
    <scope>NUCLEOTIDE SEQUENCE</scope>
    <source>
        <strain evidence="4">1189_21</strain>
    </source>
</reference>
<dbReference type="InterPro" id="IPR004615">
    <property type="entry name" value="DNA_pol_III_psi"/>
</dbReference>
<dbReference type="GO" id="GO:0006260">
    <property type="term" value="P:DNA replication"/>
    <property type="evidence" value="ECO:0007669"/>
    <property type="project" value="UniProtKB-KW"/>
</dbReference>
<evidence type="ECO:0000313" key="5">
    <source>
        <dbReference type="EMBL" id="RUT66941.1"/>
    </source>
</evidence>
<name>A0A0A2R414_MORMO</name>
<dbReference type="InterPro" id="IPR036654">
    <property type="entry name" value="DNA_pol_III_psi_sf"/>
</dbReference>
<dbReference type="Gene3D" id="3.40.50.10220">
    <property type="entry name" value="DNA polymerase III, psi subunit"/>
    <property type="match status" value="1"/>
</dbReference>
<organism evidence="5 6">
    <name type="scientific">Morganella morganii</name>
    <name type="common">Proteus morganii</name>
    <dbReference type="NCBI Taxonomy" id="582"/>
    <lineage>
        <taxon>Bacteria</taxon>
        <taxon>Pseudomonadati</taxon>
        <taxon>Pseudomonadota</taxon>
        <taxon>Gammaproteobacteria</taxon>
        <taxon>Enterobacterales</taxon>
        <taxon>Morganellaceae</taxon>
        <taxon>Morganella</taxon>
    </lineage>
</organism>